<dbReference type="OrthoDB" id="7059022at2"/>
<evidence type="ECO:0000313" key="2">
    <source>
        <dbReference type="Proteomes" id="UP000253410"/>
    </source>
</evidence>
<organism evidence="1 2">
    <name type="scientific">Chitinophaga flava</name>
    <dbReference type="NCBI Taxonomy" id="2259036"/>
    <lineage>
        <taxon>Bacteria</taxon>
        <taxon>Pseudomonadati</taxon>
        <taxon>Bacteroidota</taxon>
        <taxon>Chitinophagia</taxon>
        <taxon>Chitinophagales</taxon>
        <taxon>Chitinophagaceae</taxon>
        <taxon>Chitinophaga</taxon>
    </lineage>
</organism>
<dbReference type="AlphaFoldDB" id="A0A365Y1A1"/>
<name>A0A365Y1A1_9BACT</name>
<evidence type="ECO:0000313" key="1">
    <source>
        <dbReference type="EMBL" id="RBL92377.1"/>
    </source>
</evidence>
<proteinExistence type="predicted"/>
<keyword evidence="2" id="KW-1185">Reference proteome</keyword>
<protein>
    <submittedName>
        <fullName evidence="1">Uncharacterized protein</fullName>
    </submittedName>
</protein>
<accession>A0A365Y1A1</accession>
<dbReference type="RefSeq" id="WP_113614977.1">
    <property type="nucleotide sequence ID" value="NZ_QFFJ01000001.1"/>
</dbReference>
<comment type="caution">
    <text evidence="1">The sequence shown here is derived from an EMBL/GenBank/DDBJ whole genome shotgun (WGS) entry which is preliminary data.</text>
</comment>
<reference evidence="1 2" key="1">
    <citation type="submission" date="2018-05" db="EMBL/GenBank/DDBJ databases">
        <title>Chitinophaga sp. K3CV102501T nov., isolated from isolated from a monsoon evergreen broad-leaved forest soil.</title>
        <authorList>
            <person name="Lv Y."/>
        </authorList>
    </citation>
    <scope>NUCLEOTIDE SEQUENCE [LARGE SCALE GENOMIC DNA]</scope>
    <source>
        <strain evidence="1 2">GDMCC 1.1325</strain>
    </source>
</reference>
<dbReference type="Proteomes" id="UP000253410">
    <property type="component" value="Unassembled WGS sequence"/>
</dbReference>
<dbReference type="EMBL" id="QFFJ01000001">
    <property type="protein sequence ID" value="RBL92377.1"/>
    <property type="molecule type" value="Genomic_DNA"/>
</dbReference>
<gene>
    <name evidence="1" type="ORF">DF182_07255</name>
</gene>
<sequence>MLKVEFLGEEGIRVNGVLDKEAGYNDHVSGTFSNPKVIDLLSEYSFEELASHFNDFFIEKAVDVDSGKQTVSYYIYLGETVIRKTPLKNLHISIDFDFEASLWAKPWSVLDFSSVFASVLEKLKTKYCYYQSDTDDPFDGFGIKYDVEEKEMNLGICLAEMTETMQSAWNKTEEILQSKLDKDKLITYFHFPSSVKTACKQYLIYFTQFLSDLGIEAETEIEEKGGTTMLKVIPENKEEALSQIREALAVYLAIPGSQEFDELSGNMYDISLAQLRANVLHLKSQWEMAKALLQMKDATIGQLQLCNYQYKQLLDGHAMTPKTAEEEDLIEGVLTVTKYKGDAFTINLPEILRKIKRKLK</sequence>